<keyword evidence="4 5" id="KW-0472">Membrane</keyword>
<dbReference type="AlphaFoldDB" id="A0A9D7HMQ5"/>
<accession>A0A9D7HMQ5</accession>
<evidence type="ECO:0008006" key="8">
    <source>
        <dbReference type="Google" id="ProtNLM"/>
    </source>
</evidence>
<comment type="subcellular location">
    <subcellularLocation>
        <location evidence="1">Membrane</location>
        <topology evidence="1">Multi-pass membrane protein</topology>
    </subcellularLocation>
</comment>
<dbReference type="Proteomes" id="UP000807785">
    <property type="component" value="Unassembled WGS sequence"/>
</dbReference>
<keyword evidence="2 5" id="KW-0812">Transmembrane</keyword>
<gene>
    <name evidence="6" type="ORF">IPH26_21885</name>
</gene>
<dbReference type="EMBL" id="JADJEV010000005">
    <property type="protein sequence ID" value="MBK6975487.1"/>
    <property type="molecule type" value="Genomic_DNA"/>
</dbReference>
<evidence type="ECO:0000256" key="1">
    <source>
        <dbReference type="ARBA" id="ARBA00004141"/>
    </source>
</evidence>
<dbReference type="SUPFAM" id="SSF144083">
    <property type="entry name" value="Magnesium transport protein CorA, transmembrane region"/>
    <property type="match status" value="1"/>
</dbReference>
<evidence type="ECO:0000256" key="5">
    <source>
        <dbReference type="SAM" id="Phobius"/>
    </source>
</evidence>
<feature type="transmembrane region" description="Helical" evidence="5">
    <location>
        <begin position="458"/>
        <end position="482"/>
    </location>
</feature>
<evidence type="ECO:0000313" key="7">
    <source>
        <dbReference type="Proteomes" id="UP000807785"/>
    </source>
</evidence>
<sequence length="571" mass="66558">MPEPAKPLVARHFRQILVWPLQLMPLRAGDQVQRHFDALEQIGADNPWREVLDEFTGDPTQFQERHYREFVTFLPYVQRFLYGQGRSSSTLRGYGESPIRVYRRCDVAFVRLTCMDGTIVDLSVKHIDLYFFYDVDVVILAMELQADDLPLARVQEIMYRFGRTFPAQWDDDSRASHCLNRVEWIGEANQVLAVSDFNDRAKFLAHVCEHRASTVGAHWEYLLQPMAQHHSEQPGLIRYRQLEYHRLPKMTYLAFDDPFALSRDDFMRLGLAAQPDDGEGLHYSEQTIDEFEREHCYDRFWSPQKRDARASTRIICTGHAFVMIGSHGVPFYSDPETGLLGQFRHQYFLLGLVAHFHRAALLMLSDRLVVAVSRLNIQEQDSIRHFKRSIRQSMEIFLRFNHRYWFHEVSKQAVAKDLFRLWSHHLGNDALFNELREEMQDMSHYLDSDDARRQSDTVLRLTVVTIFGLIGTIVTGFLGMNLIAEADQSLSRKLLYFAMVFLPTLALTLYTVQKSRALSEFLDAMSDERLPLTKKLASLLRIWRKPATSAPGLVDIPVRMRRRRNAPADRR</sequence>
<evidence type="ECO:0000256" key="4">
    <source>
        <dbReference type="ARBA" id="ARBA00023136"/>
    </source>
</evidence>
<evidence type="ECO:0000313" key="6">
    <source>
        <dbReference type="EMBL" id="MBK6975487.1"/>
    </source>
</evidence>
<feature type="transmembrane region" description="Helical" evidence="5">
    <location>
        <begin position="494"/>
        <end position="512"/>
    </location>
</feature>
<protein>
    <recommendedName>
        <fullName evidence="8">CorA-like Mg2+ transporter protein</fullName>
    </recommendedName>
</protein>
<organism evidence="6 7">
    <name type="scientific">Candidatus Methylophosphatis roskildensis</name>
    <dbReference type="NCBI Taxonomy" id="2899263"/>
    <lineage>
        <taxon>Bacteria</taxon>
        <taxon>Pseudomonadati</taxon>
        <taxon>Pseudomonadota</taxon>
        <taxon>Betaproteobacteria</taxon>
        <taxon>Nitrosomonadales</taxon>
        <taxon>Sterolibacteriaceae</taxon>
        <taxon>Candidatus Methylophosphatis</taxon>
    </lineage>
</organism>
<dbReference type="InterPro" id="IPR045863">
    <property type="entry name" value="CorA_TM1_TM2"/>
</dbReference>
<reference evidence="6" key="1">
    <citation type="submission" date="2020-10" db="EMBL/GenBank/DDBJ databases">
        <title>Connecting structure to function with the recovery of over 1000 high-quality activated sludge metagenome-assembled genomes encoding full-length rRNA genes using long-read sequencing.</title>
        <authorList>
            <person name="Singleton C.M."/>
            <person name="Petriglieri F."/>
            <person name="Kristensen J.M."/>
            <person name="Kirkegaard R.H."/>
            <person name="Michaelsen T.Y."/>
            <person name="Andersen M.H."/>
            <person name="Karst S.M."/>
            <person name="Dueholm M.S."/>
            <person name="Nielsen P.H."/>
            <person name="Albertsen M."/>
        </authorList>
    </citation>
    <scope>NUCLEOTIDE SEQUENCE</scope>
    <source>
        <strain evidence="6">Bjer_18-Q3-R1-45_BAT3C.347</strain>
    </source>
</reference>
<evidence type="ECO:0000256" key="3">
    <source>
        <dbReference type="ARBA" id="ARBA00022989"/>
    </source>
</evidence>
<comment type="caution">
    <text evidence="6">The sequence shown here is derived from an EMBL/GenBank/DDBJ whole genome shotgun (WGS) entry which is preliminary data.</text>
</comment>
<dbReference type="Gene3D" id="1.20.58.340">
    <property type="entry name" value="Magnesium transport protein CorA, transmembrane region"/>
    <property type="match status" value="1"/>
</dbReference>
<name>A0A9D7HMQ5_9PROT</name>
<dbReference type="GO" id="GO:0016020">
    <property type="term" value="C:membrane"/>
    <property type="evidence" value="ECO:0007669"/>
    <property type="project" value="UniProtKB-SubCell"/>
</dbReference>
<proteinExistence type="predicted"/>
<keyword evidence="3 5" id="KW-1133">Transmembrane helix</keyword>
<evidence type="ECO:0000256" key="2">
    <source>
        <dbReference type="ARBA" id="ARBA00022692"/>
    </source>
</evidence>